<feature type="active site" evidence="1">
    <location>
        <position position="33"/>
    </location>
</feature>
<feature type="active site" evidence="1">
    <location>
        <position position="67"/>
    </location>
</feature>
<feature type="domain" description="Fluoroacetyl-CoA-specific thioesterase-like" evidence="3">
    <location>
        <begin position="14"/>
        <end position="117"/>
    </location>
</feature>
<dbReference type="InterPro" id="IPR054485">
    <property type="entry name" value="FlK-like_dom"/>
</dbReference>
<dbReference type="HOGENOM" id="CLU_119426_2_0_10"/>
<evidence type="ECO:0000259" key="3">
    <source>
        <dbReference type="Pfam" id="PF22636"/>
    </source>
</evidence>
<dbReference type="PANTHER" id="PTHR36934">
    <property type="entry name" value="BLR0278 PROTEIN"/>
    <property type="match status" value="1"/>
</dbReference>
<dbReference type="EMBL" id="AEPE02000002">
    <property type="protein sequence ID" value="EFZ38352.1"/>
    <property type="molecule type" value="Genomic_DNA"/>
</dbReference>
<feature type="binding site" evidence="2">
    <location>
        <position position="60"/>
    </location>
    <ligand>
        <name>CoA</name>
        <dbReference type="ChEBI" id="CHEBI:57287"/>
    </ligand>
</feature>
<dbReference type="PIRSF" id="PIRSF014972">
    <property type="entry name" value="FlK"/>
    <property type="match status" value="1"/>
</dbReference>
<organism evidence="4 5">
    <name type="scientific">Hoylesella oralis ATCC 33269</name>
    <dbReference type="NCBI Taxonomy" id="873533"/>
    <lineage>
        <taxon>Bacteria</taxon>
        <taxon>Pseudomonadati</taxon>
        <taxon>Bacteroidota</taxon>
        <taxon>Bacteroidia</taxon>
        <taxon>Bacteroidales</taxon>
        <taxon>Prevotellaceae</taxon>
        <taxon>Hoylesella</taxon>
    </lineage>
</organism>
<dbReference type="eggNOG" id="COG5496">
    <property type="taxonomic scope" value="Bacteria"/>
</dbReference>
<dbReference type="Proteomes" id="UP000005580">
    <property type="component" value="Unassembled WGS sequence"/>
</dbReference>
<protein>
    <submittedName>
        <fullName evidence="4">Thioesterase family protein</fullName>
    </submittedName>
</protein>
<feature type="binding site" evidence="2">
    <location>
        <position position="111"/>
    </location>
    <ligand>
        <name>substrate</name>
    </ligand>
</feature>
<evidence type="ECO:0000256" key="2">
    <source>
        <dbReference type="PIRSR" id="PIRSR014972-2"/>
    </source>
</evidence>
<evidence type="ECO:0000313" key="5">
    <source>
        <dbReference type="Proteomes" id="UP000005580"/>
    </source>
</evidence>
<dbReference type="Pfam" id="PF22636">
    <property type="entry name" value="FlK"/>
    <property type="match status" value="1"/>
</dbReference>
<dbReference type="Gene3D" id="3.10.129.10">
    <property type="entry name" value="Hotdog Thioesterase"/>
    <property type="match status" value="1"/>
</dbReference>
<keyword evidence="5" id="KW-1185">Reference proteome</keyword>
<dbReference type="PANTHER" id="PTHR36934:SF1">
    <property type="entry name" value="THIOESTERASE DOMAIN-CONTAINING PROTEIN"/>
    <property type="match status" value="1"/>
</dbReference>
<dbReference type="AlphaFoldDB" id="E7RLI7"/>
<gene>
    <name evidence="4" type="ORF">HMPREF0663_10721</name>
</gene>
<dbReference type="SUPFAM" id="SSF54637">
    <property type="entry name" value="Thioesterase/thiol ester dehydrase-isomerase"/>
    <property type="match status" value="1"/>
</dbReference>
<reference evidence="4" key="1">
    <citation type="submission" date="2011-01" db="EMBL/GenBank/DDBJ databases">
        <authorList>
            <person name="Muzny D."/>
            <person name="Qin X."/>
            <person name="Buhay C."/>
            <person name="Dugan-Rocha S."/>
            <person name="Ding Y."/>
            <person name="Chen G."/>
            <person name="Hawes A."/>
            <person name="Holder M."/>
            <person name="Jhangiani S."/>
            <person name="Johnson A."/>
            <person name="Khan Z."/>
            <person name="Li Z."/>
            <person name="Liu W."/>
            <person name="Liu X."/>
            <person name="Perez L."/>
            <person name="Shen H."/>
            <person name="Wang Q."/>
            <person name="Watt J."/>
            <person name="Xi L."/>
            <person name="Xin Y."/>
            <person name="Zhou J."/>
            <person name="Deng J."/>
            <person name="Jiang H."/>
            <person name="Liu Y."/>
            <person name="Qu J."/>
            <person name="Song X.-Z."/>
            <person name="Zhang L."/>
            <person name="Villasana D."/>
            <person name="Johnson A."/>
            <person name="Liu J."/>
            <person name="Liyanage D."/>
            <person name="Lorensuhewa L."/>
            <person name="Robinson T."/>
            <person name="Song A."/>
            <person name="Song B.-B."/>
            <person name="Dinh H."/>
            <person name="Thornton R."/>
            <person name="Coyle M."/>
            <person name="Francisco L."/>
            <person name="Jackson L."/>
            <person name="Javaid M."/>
            <person name="Korchina V."/>
            <person name="Kovar C."/>
            <person name="Mata R."/>
            <person name="Mathew T."/>
            <person name="Ngo R."/>
            <person name="Nguyen L."/>
            <person name="Nguyen N."/>
            <person name="Okwuonu G."/>
            <person name="Ongeri F."/>
            <person name="Pham C."/>
            <person name="Simmons D."/>
            <person name="Wilczek-Boney K."/>
            <person name="Hale W."/>
            <person name="Jakkamsetti A."/>
            <person name="Pham P."/>
            <person name="Ruth R."/>
            <person name="San Lucas F."/>
            <person name="Warren J."/>
            <person name="Zhang J."/>
            <person name="Zhao Z."/>
            <person name="Zhou C."/>
            <person name="Zhu D."/>
            <person name="Lee S."/>
            <person name="Bess C."/>
            <person name="Blankenburg K."/>
            <person name="Forbes L."/>
            <person name="Fu Q."/>
            <person name="Gubbala S."/>
            <person name="Hirani K."/>
            <person name="Jayaseelan J.C."/>
            <person name="Lara F."/>
            <person name="Munidasa M."/>
            <person name="Palculict T."/>
            <person name="Patil S."/>
            <person name="Pu L.-L."/>
            <person name="Saada N."/>
            <person name="Tang L."/>
            <person name="Weissenberger G."/>
            <person name="Zhu Y."/>
            <person name="Hemphill L."/>
            <person name="Shang Y."/>
            <person name="Youmans B."/>
            <person name="Ayvaz T."/>
            <person name="Ross M."/>
            <person name="Santibanez J."/>
            <person name="Aqrawi P."/>
            <person name="Gross S."/>
            <person name="Joshi V."/>
            <person name="Fowler G."/>
            <person name="Nazareth L."/>
            <person name="Reid J."/>
            <person name="Worley K."/>
            <person name="Petrosino J."/>
            <person name="Highlander S."/>
            <person name="Gibbs R."/>
        </authorList>
    </citation>
    <scope>NUCLEOTIDE SEQUENCE [LARGE SCALE GENOMIC DNA]</scope>
    <source>
        <strain evidence="4">ATCC 33269</strain>
    </source>
</reference>
<accession>E7RLI7</accession>
<evidence type="ECO:0000313" key="4">
    <source>
        <dbReference type="EMBL" id="EFZ38352.1"/>
    </source>
</evidence>
<proteinExistence type="predicted"/>
<name>E7RLI7_9BACT</name>
<dbReference type="RefSeq" id="WP_004369439.1">
    <property type="nucleotide sequence ID" value="NZ_GL833119.1"/>
</dbReference>
<evidence type="ECO:0000256" key="1">
    <source>
        <dbReference type="PIRSR" id="PIRSR014972-1"/>
    </source>
</evidence>
<sequence length="123" mass="13231">MLKEGLTHTSRLIVNSKNTALSMGSGDLEVLATPAMLALMENAAMLAVADELPEGSSTVGGHIECSHLKPTGMGEEVEATAILNKVEGRKLYFHVTAKQGDTVIGEGEHLRFIIDRERFLAKL</sequence>
<comment type="caution">
    <text evidence="4">The sequence shown here is derived from an EMBL/GenBank/DDBJ whole genome shotgun (WGS) entry which is preliminary data.</text>
</comment>
<dbReference type="InterPro" id="IPR029069">
    <property type="entry name" value="HotDog_dom_sf"/>
</dbReference>
<feature type="binding site" evidence="2">
    <location>
        <position position="60"/>
    </location>
    <ligand>
        <name>substrate</name>
    </ligand>
</feature>
<dbReference type="InterPro" id="IPR025540">
    <property type="entry name" value="FlK"/>
</dbReference>
<feature type="active site" evidence="1">
    <location>
        <position position="41"/>
    </location>
</feature>